<feature type="region of interest" description="Disordered" evidence="2">
    <location>
        <begin position="347"/>
        <end position="393"/>
    </location>
</feature>
<proteinExistence type="predicted"/>
<dbReference type="Proteomes" id="UP000094043">
    <property type="component" value="Chromosome 6"/>
</dbReference>
<evidence type="ECO:0000256" key="1">
    <source>
        <dbReference type="SAM" id="Coils"/>
    </source>
</evidence>
<accession>A0AAJ8JW53</accession>
<feature type="compositionally biased region" description="Polar residues" evidence="2">
    <location>
        <begin position="193"/>
        <end position="205"/>
    </location>
</feature>
<dbReference type="GeneID" id="91088966"/>
<reference evidence="3" key="1">
    <citation type="submission" date="2016-06" db="EMBL/GenBank/DDBJ databases">
        <authorList>
            <person name="Cuomo C."/>
            <person name="Litvintseva A."/>
            <person name="Heitman J."/>
            <person name="Chen Y."/>
            <person name="Sun S."/>
            <person name="Springer D."/>
            <person name="Dromer F."/>
            <person name="Young S."/>
            <person name="Zeng Q."/>
            <person name="Chapman S."/>
            <person name="Gujja S."/>
            <person name="Saif S."/>
            <person name="Birren B."/>
        </authorList>
    </citation>
    <scope>NUCLEOTIDE SEQUENCE</scope>
    <source>
        <strain evidence="3">CBS 7841</strain>
    </source>
</reference>
<dbReference type="EMBL" id="CP143789">
    <property type="protein sequence ID" value="WVN89531.1"/>
    <property type="molecule type" value="Genomic_DNA"/>
</dbReference>
<name>A0AAJ8JW53_9TREE</name>
<evidence type="ECO:0000313" key="3">
    <source>
        <dbReference type="EMBL" id="WVN89531.1"/>
    </source>
</evidence>
<keyword evidence="4" id="KW-1185">Reference proteome</keyword>
<feature type="coiled-coil region" evidence="1">
    <location>
        <begin position="296"/>
        <end position="323"/>
    </location>
</feature>
<feature type="compositionally biased region" description="Basic and acidic residues" evidence="2">
    <location>
        <begin position="21"/>
        <end position="33"/>
    </location>
</feature>
<sequence>MVGKDQESSGQCVGGQWIRSKQPEPGRDEQKPRRYEKGLVVDGFLWNESDSCLLSIPAGHFSAKQRLVPRPATQTPKNQAKSRQMSLSFITRCFSQAPLARPSVYIGEYRQDMLTHNDLLSVSPVLTHTPVAFYLAALNVDNHCIFSSCVEGDGYPSYPSYGSQYQTFSGQSSSVHPSYDLINPYNQPIPVSVSTHYPHGQTSSHSYERSSLVRPPANRVSPQSRFRSLRNDKREALTEIDKRVLNSLKHSLRVRISTGRGKVDKMLQGIPDPLRAKVFKEVATLDSKLTTVCKDVTTKNRKIKALENTMSDQNTEMGVLKKKSSDQQKRIKHYQSILEKYGINIETEDDGSSSHDHSQLPPSKTDFDSGVWPDQPDHHHHTTNSSAHPAPWTDIDQYLPLEHSEAALRSWMTLQAGEPEASGHYAL</sequence>
<protein>
    <submittedName>
        <fullName evidence="3">Uncharacterized protein</fullName>
    </submittedName>
</protein>
<evidence type="ECO:0000313" key="4">
    <source>
        <dbReference type="Proteomes" id="UP000094043"/>
    </source>
</evidence>
<feature type="region of interest" description="Disordered" evidence="2">
    <location>
        <begin position="193"/>
        <end position="222"/>
    </location>
</feature>
<dbReference type="AlphaFoldDB" id="A0AAJ8JW53"/>
<dbReference type="KEGG" id="cdep:91088966"/>
<reference evidence="3" key="2">
    <citation type="journal article" date="2022" name="Elife">
        <title>Obligate sexual reproduction of a homothallic fungus closely related to the Cryptococcus pathogenic species complex.</title>
        <authorList>
            <person name="Passer A.R."/>
            <person name="Clancey S.A."/>
            <person name="Shea T."/>
            <person name="David-Palma M."/>
            <person name="Averette A.F."/>
            <person name="Boekhout T."/>
            <person name="Porcel B.M."/>
            <person name="Nowrousian M."/>
            <person name="Cuomo C.A."/>
            <person name="Sun S."/>
            <person name="Heitman J."/>
            <person name="Coelho M.A."/>
        </authorList>
    </citation>
    <scope>NUCLEOTIDE SEQUENCE</scope>
    <source>
        <strain evidence="3">CBS 7841</strain>
    </source>
</reference>
<reference evidence="3" key="3">
    <citation type="submission" date="2024-01" db="EMBL/GenBank/DDBJ databases">
        <authorList>
            <person name="Coelho M.A."/>
            <person name="David-Palma M."/>
            <person name="Shea T."/>
            <person name="Sun S."/>
            <person name="Cuomo C.A."/>
            <person name="Heitman J."/>
        </authorList>
    </citation>
    <scope>NUCLEOTIDE SEQUENCE</scope>
    <source>
        <strain evidence="3">CBS 7841</strain>
    </source>
</reference>
<gene>
    <name evidence="3" type="ORF">L203_104756</name>
</gene>
<keyword evidence="1" id="KW-0175">Coiled coil</keyword>
<feature type="region of interest" description="Disordered" evidence="2">
    <location>
        <begin position="1"/>
        <end position="33"/>
    </location>
</feature>
<evidence type="ECO:0000256" key="2">
    <source>
        <dbReference type="SAM" id="MobiDB-lite"/>
    </source>
</evidence>
<dbReference type="RefSeq" id="XP_066070231.1">
    <property type="nucleotide sequence ID" value="XM_066214134.1"/>
</dbReference>
<organism evidence="3 4">
    <name type="scientific">Cryptococcus depauperatus CBS 7841</name>
    <dbReference type="NCBI Taxonomy" id="1295531"/>
    <lineage>
        <taxon>Eukaryota</taxon>
        <taxon>Fungi</taxon>
        <taxon>Dikarya</taxon>
        <taxon>Basidiomycota</taxon>
        <taxon>Agaricomycotina</taxon>
        <taxon>Tremellomycetes</taxon>
        <taxon>Tremellales</taxon>
        <taxon>Cryptococcaceae</taxon>
        <taxon>Cryptococcus</taxon>
    </lineage>
</organism>